<organism evidence="2 3">
    <name type="scientific">Stieleria neptunia</name>
    <dbReference type="NCBI Taxonomy" id="2527979"/>
    <lineage>
        <taxon>Bacteria</taxon>
        <taxon>Pseudomonadati</taxon>
        <taxon>Planctomycetota</taxon>
        <taxon>Planctomycetia</taxon>
        <taxon>Pirellulales</taxon>
        <taxon>Pirellulaceae</taxon>
        <taxon>Stieleria</taxon>
    </lineage>
</organism>
<keyword evidence="3" id="KW-1185">Reference proteome</keyword>
<evidence type="ECO:0000313" key="3">
    <source>
        <dbReference type="Proteomes" id="UP000319004"/>
    </source>
</evidence>
<evidence type="ECO:0000313" key="2">
    <source>
        <dbReference type="EMBL" id="QDV40814.1"/>
    </source>
</evidence>
<keyword evidence="1" id="KW-0472">Membrane</keyword>
<proteinExistence type="predicted"/>
<feature type="transmembrane region" description="Helical" evidence="1">
    <location>
        <begin position="12"/>
        <end position="31"/>
    </location>
</feature>
<dbReference type="AlphaFoldDB" id="A0A518HIY1"/>
<dbReference type="KEGG" id="snep:Enr13x_06500"/>
<sequence length="32" mass="3316">MDADKIDGIARAVVISGIGLVALVLAAQKFLF</sequence>
<accession>A0A518HIY1</accession>
<evidence type="ECO:0000256" key="1">
    <source>
        <dbReference type="SAM" id="Phobius"/>
    </source>
</evidence>
<keyword evidence="1" id="KW-0812">Transmembrane</keyword>
<gene>
    <name evidence="2" type="ORF">Enr13x_06500</name>
</gene>
<protein>
    <submittedName>
        <fullName evidence="2">Uncharacterized protein</fullName>
    </submittedName>
</protein>
<keyword evidence="1" id="KW-1133">Transmembrane helix</keyword>
<dbReference type="Proteomes" id="UP000319004">
    <property type="component" value="Chromosome"/>
</dbReference>
<name>A0A518HIY1_9BACT</name>
<reference evidence="2 3" key="1">
    <citation type="submission" date="2019-03" db="EMBL/GenBank/DDBJ databases">
        <title>Deep-cultivation of Planctomycetes and their phenomic and genomic characterization uncovers novel biology.</title>
        <authorList>
            <person name="Wiegand S."/>
            <person name="Jogler M."/>
            <person name="Boedeker C."/>
            <person name="Pinto D."/>
            <person name="Vollmers J."/>
            <person name="Rivas-Marin E."/>
            <person name="Kohn T."/>
            <person name="Peeters S.H."/>
            <person name="Heuer A."/>
            <person name="Rast P."/>
            <person name="Oberbeckmann S."/>
            <person name="Bunk B."/>
            <person name="Jeske O."/>
            <person name="Meyerdierks A."/>
            <person name="Storesund J.E."/>
            <person name="Kallscheuer N."/>
            <person name="Luecker S."/>
            <person name="Lage O.M."/>
            <person name="Pohl T."/>
            <person name="Merkel B.J."/>
            <person name="Hornburger P."/>
            <person name="Mueller R.-W."/>
            <person name="Bruemmer F."/>
            <person name="Labrenz M."/>
            <person name="Spormann A.M."/>
            <person name="Op den Camp H."/>
            <person name="Overmann J."/>
            <person name="Amann R."/>
            <person name="Jetten M.S.M."/>
            <person name="Mascher T."/>
            <person name="Medema M.H."/>
            <person name="Devos D.P."/>
            <person name="Kaster A.-K."/>
            <person name="Ovreas L."/>
            <person name="Rohde M."/>
            <person name="Galperin M.Y."/>
            <person name="Jogler C."/>
        </authorList>
    </citation>
    <scope>NUCLEOTIDE SEQUENCE [LARGE SCALE GENOMIC DNA]</scope>
    <source>
        <strain evidence="2 3">Enr13</strain>
    </source>
</reference>
<dbReference type="EMBL" id="CP037423">
    <property type="protein sequence ID" value="QDV40814.1"/>
    <property type="molecule type" value="Genomic_DNA"/>
</dbReference>